<dbReference type="GO" id="GO:0016787">
    <property type="term" value="F:hydrolase activity"/>
    <property type="evidence" value="ECO:0007669"/>
    <property type="project" value="UniProtKB-KW"/>
</dbReference>
<dbReference type="Gene3D" id="3.40.50.300">
    <property type="entry name" value="P-loop containing nucleotide triphosphate hydrolases"/>
    <property type="match status" value="1"/>
</dbReference>
<dbReference type="EC" id="3.6.3.-" evidence="7"/>
<keyword evidence="7" id="KW-0378">Hydrolase</keyword>
<dbReference type="EMBL" id="CAJNBH010000029">
    <property type="protein sequence ID" value="CAE6840283.1"/>
    <property type="molecule type" value="Genomic_DNA"/>
</dbReference>
<dbReference type="PANTHER" id="PTHR45772">
    <property type="entry name" value="CONSERVED COMPONENT OF ABC TRANSPORTER FOR NATURAL AMINO ACIDS-RELATED"/>
    <property type="match status" value="1"/>
</dbReference>
<evidence type="ECO:0000256" key="1">
    <source>
        <dbReference type="ARBA" id="ARBA00022448"/>
    </source>
</evidence>
<keyword evidence="4" id="KW-0547">Nucleotide-binding</keyword>
<dbReference type="PANTHER" id="PTHR45772:SF9">
    <property type="entry name" value="CONSERVED COMPONENT OF ABC TRANSPORTER FOR NATURAL AMINO ACIDS"/>
    <property type="match status" value="1"/>
</dbReference>
<accession>A0ABM8SXL8</accession>
<evidence type="ECO:0000313" key="7">
    <source>
        <dbReference type="EMBL" id="CAE6840283.1"/>
    </source>
</evidence>
<dbReference type="InterPro" id="IPR017871">
    <property type="entry name" value="ABC_transporter-like_CS"/>
</dbReference>
<comment type="caution">
    <text evidence="7">The sequence shown here is derived from an EMBL/GenBank/DDBJ whole genome shotgun (WGS) entry which is preliminary data.</text>
</comment>
<dbReference type="PROSITE" id="PS00211">
    <property type="entry name" value="ABC_TRANSPORTER_1"/>
    <property type="match status" value="1"/>
</dbReference>
<dbReference type="Proteomes" id="UP000673821">
    <property type="component" value="Unassembled WGS sequence"/>
</dbReference>
<evidence type="ECO:0000259" key="6">
    <source>
        <dbReference type="PROSITE" id="PS50893"/>
    </source>
</evidence>
<keyword evidence="1" id="KW-0813">Transport</keyword>
<keyword evidence="3" id="KW-0997">Cell inner membrane</keyword>
<dbReference type="InterPro" id="IPR027417">
    <property type="entry name" value="P-loop_NTPase"/>
</dbReference>
<organism evidence="7 8">
    <name type="scientific">Paraburkholderia nemoris</name>
    <dbReference type="NCBI Taxonomy" id="2793076"/>
    <lineage>
        <taxon>Bacteria</taxon>
        <taxon>Pseudomonadati</taxon>
        <taxon>Pseudomonadota</taxon>
        <taxon>Betaproteobacteria</taxon>
        <taxon>Burkholderiales</taxon>
        <taxon>Burkholderiaceae</taxon>
        <taxon>Paraburkholderia</taxon>
    </lineage>
</organism>
<dbReference type="SUPFAM" id="SSF52540">
    <property type="entry name" value="P-loop containing nucleoside triphosphate hydrolases"/>
    <property type="match status" value="1"/>
</dbReference>
<name>A0ABM8SXL8_9BURK</name>
<sequence length="287" mass="30860">MPPPVWPFPQTSVDQNATQNQPPNLAISTAAAQFALRIVDVRKSFGGVHALNGVSFDVIRGGITGLIGPNGAGKTTLFDCVAGMVRVDSGAVLLDGRDIARRPTHQISRSGLVKTFQQARGFPRMTVFEHLMVYGATATSESLFAGLLGNRALAVRERQLQERALAVAKKVRLSHVLDHLATDVSGGQRKLLEIGRALMASPRVILLDEPMAGVNPSLAHQIGTLLKEMRDDGITILLIEHDMSLIESVCDDVVVMAQGRHLTRGSFEEVTANEEVQTAYLGMAAHG</sequence>
<evidence type="ECO:0000256" key="3">
    <source>
        <dbReference type="ARBA" id="ARBA00022519"/>
    </source>
</evidence>
<protein>
    <submittedName>
        <fullName evidence="7">Lipopolysaccharide export system ATP-binding protein LptB</fullName>
        <ecNumber evidence="7">3.6.3.-</ecNumber>
    </submittedName>
</protein>
<dbReference type="Pfam" id="PF00005">
    <property type="entry name" value="ABC_tran"/>
    <property type="match status" value="1"/>
</dbReference>
<dbReference type="InterPro" id="IPR003439">
    <property type="entry name" value="ABC_transporter-like_ATP-bd"/>
</dbReference>
<dbReference type="GO" id="GO:0005524">
    <property type="term" value="F:ATP binding"/>
    <property type="evidence" value="ECO:0007669"/>
    <property type="project" value="UniProtKB-KW"/>
</dbReference>
<evidence type="ECO:0000256" key="5">
    <source>
        <dbReference type="ARBA" id="ARBA00022840"/>
    </source>
</evidence>
<dbReference type="SMART" id="SM00382">
    <property type="entry name" value="AAA"/>
    <property type="match status" value="1"/>
</dbReference>
<keyword evidence="8" id="KW-1185">Reference proteome</keyword>
<dbReference type="PROSITE" id="PS50893">
    <property type="entry name" value="ABC_TRANSPORTER_2"/>
    <property type="match status" value="1"/>
</dbReference>
<keyword evidence="2" id="KW-1003">Cell membrane</keyword>
<dbReference type="RefSeq" id="WP_200660782.1">
    <property type="nucleotide sequence ID" value="NZ_CAJNBH010000029.1"/>
</dbReference>
<keyword evidence="3" id="KW-0472">Membrane</keyword>
<gene>
    <name evidence="7" type="primary">lptB_9</name>
    <name evidence="7" type="ORF">R69776_07012</name>
</gene>
<dbReference type="InterPro" id="IPR051120">
    <property type="entry name" value="ABC_AA/LPS_Transport"/>
</dbReference>
<keyword evidence="5 7" id="KW-0067">ATP-binding</keyword>
<feature type="domain" description="ABC transporter" evidence="6">
    <location>
        <begin position="36"/>
        <end position="283"/>
    </location>
</feature>
<proteinExistence type="predicted"/>
<evidence type="ECO:0000256" key="4">
    <source>
        <dbReference type="ARBA" id="ARBA00022741"/>
    </source>
</evidence>
<dbReference type="CDD" id="cd03219">
    <property type="entry name" value="ABC_Mj1267_LivG_branched"/>
    <property type="match status" value="1"/>
</dbReference>
<evidence type="ECO:0000256" key="2">
    <source>
        <dbReference type="ARBA" id="ARBA00022475"/>
    </source>
</evidence>
<dbReference type="InterPro" id="IPR003593">
    <property type="entry name" value="AAA+_ATPase"/>
</dbReference>
<reference evidence="7 8" key="1">
    <citation type="submission" date="2021-02" db="EMBL/GenBank/DDBJ databases">
        <authorList>
            <person name="Vanwijnsberghe S."/>
        </authorList>
    </citation>
    <scope>NUCLEOTIDE SEQUENCE [LARGE SCALE GENOMIC DNA]</scope>
    <source>
        <strain evidence="7 8">R-69776</strain>
    </source>
</reference>
<evidence type="ECO:0000313" key="8">
    <source>
        <dbReference type="Proteomes" id="UP000673821"/>
    </source>
</evidence>